<evidence type="ECO:0000313" key="3">
    <source>
        <dbReference type="Proteomes" id="UP000323994"/>
    </source>
</evidence>
<dbReference type="OrthoDB" id="1495855at2"/>
<dbReference type="PANTHER" id="PTHR47515:SF2">
    <property type="entry name" value="INTEGRASE CORE DOMAIN PROTEIN"/>
    <property type="match status" value="1"/>
</dbReference>
<feature type="domain" description="Integrase catalytic" evidence="1">
    <location>
        <begin position="191"/>
        <end position="359"/>
    </location>
</feature>
<dbReference type="SUPFAM" id="SSF46689">
    <property type="entry name" value="Homeodomain-like"/>
    <property type="match status" value="1"/>
</dbReference>
<evidence type="ECO:0000259" key="1">
    <source>
        <dbReference type="PROSITE" id="PS50994"/>
    </source>
</evidence>
<dbReference type="Pfam" id="PF13683">
    <property type="entry name" value="rve_3"/>
    <property type="match status" value="1"/>
</dbReference>
<dbReference type="GO" id="GO:0004803">
    <property type="term" value="F:transposase activity"/>
    <property type="evidence" value="ECO:0007669"/>
    <property type="project" value="InterPro"/>
</dbReference>
<dbReference type="Gene3D" id="1.10.10.60">
    <property type="entry name" value="Homeodomain-like"/>
    <property type="match status" value="1"/>
</dbReference>
<dbReference type="EMBL" id="VBSN01000040">
    <property type="protein sequence ID" value="KAA6438948.1"/>
    <property type="molecule type" value="Genomic_DNA"/>
</dbReference>
<dbReference type="GO" id="GO:0015074">
    <property type="term" value="P:DNA integration"/>
    <property type="evidence" value="ECO:0007669"/>
    <property type="project" value="InterPro"/>
</dbReference>
<proteinExistence type="predicted"/>
<dbReference type="Pfam" id="PF01527">
    <property type="entry name" value="HTH_Tnp_1"/>
    <property type="match status" value="1"/>
</dbReference>
<dbReference type="Pfam" id="PF13276">
    <property type="entry name" value="HTH_21"/>
    <property type="match status" value="1"/>
</dbReference>
<dbReference type="InterPro" id="IPR025948">
    <property type="entry name" value="HTH-like_dom"/>
</dbReference>
<name>A0A5M8QUJ0_9BACT</name>
<dbReference type="SUPFAM" id="SSF53098">
    <property type="entry name" value="Ribonuclease H-like"/>
    <property type="match status" value="1"/>
</dbReference>
<reference evidence="2 3" key="1">
    <citation type="submission" date="2019-05" db="EMBL/GenBank/DDBJ databases">
        <authorList>
            <person name="Qu J.-H."/>
        </authorList>
    </citation>
    <scope>NUCLEOTIDE SEQUENCE [LARGE SCALE GENOMIC DNA]</scope>
    <source>
        <strain evidence="2 3">NS28</strain>
    </source>
</reference>
<dbReference type="InterPro" id="IPR012337">
    <property type="entry name" value="RNaseH-like_sf"/>
</dbReference>
<protein>
    <submittedName>
        <fullName evidence="2">IS3 family transposase</fullName>
    </submittedName>
</protein>
<dbReference type="InterPro" id="IPR009057">
    <property type="entry name" value="Homeodomain-like_sf"/>
</dbReference>
<dbReference type="GO" id="GO:0003677">
    <property type="term" value="F:DNA binding"/>
    <property type="evidence" value="ECO:0007669"/>
    <property type="project" value="InterPro"/>
</dbReference>
<dbReference type="PANTHER" id="PTHR47515">
    <property type="entry name" value="LOW CALCIUM RESPONSE LOCUS PROTEIN T"/>
    <property type="match status" value="1"/>
</dbReference>
<gene>
    <name evidence="2" type="ORF">FEM33_15030</name>
</gene>
<dbReference type="InterPro" id="IPR036397">
    <property type="entry name" value="RNaseH_sf"/>
</dbReference>
<dbReference type="InterPro" id="IPR002514">
    <property type="entry name" value="Transposase_8"/>
</dbReference>
<dbReference type="Proteomes" id="UP000323994">
    <property type="component" value="Unassembled WGS sequence"/>
</dbReference>
<organism evidence="2 3">
    <name type="scientific">Dyadobacter flavalbus</name>
    <dbReference type="NCBI Taxonomy" id="2579942"/>
    <lineage>
        <taxon>Bacteria</taxon>
        <taxon>Pseudomonadati</taxon>
        <taxon>Bacteroidota</taxon>
        <taxon>Cytophagia</taxon>
        <taxon>Cytophagales</taxon>
        <taxon>Spirosomataceae</taxon>
        <taxon>Dyadobacter</taxon>
    </lineage>
</organism>
<comment type="caution">
    <text evidence="2">The sequence shown here is derived from an EMBL/GenBank/DDBJ whole genome shotgun (WGS) entry which is preliminary data.</text>
</comment>
<dbReference type="GO" id="GO:0006313">
    <property type="term" value="P:DNA transposition"/>
    <property type="evidence" value="ECO:0007669"/>
    <property type="project" value="InterPro"/>
</dbReference>
<dbReference type="AlphaFoldDB" id="A0A5M8QUJ0"/>
<dbReference type="InterPro" id="IPR048020">
    <property type="entry name" value="Transpos_IS3"/>
</dbReference>
<dbReference type="NCBIfam" id="NF033516">
    <property type="entry name" value="transpos_IS3"/>
    <property type="match status" value="1"/>
</dbReference>
<sequence>MKGKTFTETQIVKILKDLDSGKQANDVARENGISKATLYNWRKRYSGMGASELSELKALKEENRRLKHMYAELALDHRLAKENYRKKALKPAQKRLIVSDISQETEFSIERACRVLQLSTGVFYYKTVKNDLPVVDVLNELAEEHPTRGFDWYYGNLRNRGLPWNRKRVLRIYRSMDLKLRRKRKRRILKRPKQPLIEAQTLNETWSMDFVSDALSSGRRVRTLIVMDDASREALAAHADYSLCAGKVIQVLQQLELERGLPLSIRTDNGPEFISKKLAKWCEEKQIERKFIQPGKPMQNGYNERLNRTYREDVLDAYFFDSLEQLRILSDKWLDNYNSKHPHRSMKGLTPNQKHILLKENATKKEELTVKINNQV</sequence>
<keyword evidence="3" id="KW-1185">Reference proteome</keyword>
<dbReference type="PROSITE" id="PS50994">
    <property type="entry name" value="INTEGRASE"/>
    <property type="match status" value="1"/>
</dbReference>
<evidence type="ECO:0000313" key="2">
    <source>
        <dbReference type="EMBL" id="KAA6438948.1"/>
    </source>
</evidence>
<dbReference type="InterPro" id="IPR001584">
    <property type="entry name" value="Integrase_cat-core"/>
</dbReference>
<dbReference type="Gene3D" id="3.30.420.10">
    <property type="entry name" value="Ribonuclease H-like superfamily/Ribonuclease H"/>
    <property type="match status" value="1"/>
</dbReference>
<accession>A0A5M8QUJ0</accession>